<feature type="compositionally biased region" description="Basic and acidic residues" evidence="1">
    <location>
        <begin position="1"/>
        <end position="24"/>
    </location>
</feature>
<protein>
    <recommendedName>
        <fullName evidence="4">Endonuclease/exonuclease/phosphatase domain-containing protein</fullName>
    </recommendedName>
</protein>
<evidence type="ECO:0008006" key="4">
    <source>
        <dbReference type="Google" id="ProtNLM"/>
    </source>
</evidence>
<organism evidence="2 3">
    <name type="scientific">Mytilus coruscus</name>
    <name type="common">Sea mussel</name>
    <dbReference type="NCBI Taxonomy" id="42192"/>
    <lineage>
        <taxon>Eukaryota</taxon>
        <taxon>Metazoa</taxon>
        <taxon>Spiralia</taxon>
        <taxon>Lophotrochozoa</taxon>
        <taxon>Mollusca</taxon>
        <taxon>Bivalvia</taxon>
        <taxon>Autobranchia</taxon>
        <taxon>Pteriomorphia</taxon>
        <taxon>Mytilida</taxon>
        <taxon>Mytiloidea</taxon>
        <taxon>Mytilidae</taxon>
        <taxon>Mytilinae</taxon>
        <taxon>Mytilus</taxon>
    </lineage>
</organism>
<feature type="region of interest" description="Disordered" evidence="1">
    <location>
        <begin position="1"/>
        <end position="58"/>
    </location>
</feature>
<evidence type="ECO:0000256" key="1">
    <source>
        <dbReference type="SAM" id="MobiDB-lite"/>
    </source>
</evidence>
<dbReference type="Proteomes" id="UP000507470">
    <property type="component" value="Unassembled WGS sequence"/>
</dbReference>
<keyword evidence="3" id="KW-1185">Reference proteome</keyword>
<sequence length="209" mass="23191">MRGDEADFHQDDRANKSTESEKKPGPFFRNSHSKKSTSEGSRTNPTPRPQTQKQTYTITDLEEIKQAEISEQQKTVGGNNIIQQSSIQPATNCKQIPSDNTVASDTTTPICPIKTTTILAASSNSNPVTSSNDNSTPPDATSIPTAKPACQSNKCTLSLLIFNVEGYRSNKLYLEQISNRADIICVQEHLLYKHEKHRIFRVSMSCKVF</sequence>
<name>A0A6J8ACE4_MYTCO</name>
<dbReference type="AlphaFoldDB" id="A0A6J8ACE4"/>
<evidence type="ECO:0000313" key="2">
    <source>
        <dbReference type="EMBL" id="CAC5365304.1"/>
    </source>
</evidence>
<accession>A0A6J8ACE4</accession>
<dbReference type="EMBL" id="CACVKT020001115">
    <property type="protein sequence ID" value="CAC5365304.1"/>
    <property type="molecule type" value="Genomic_DNA"/>
</dbReference>
<evidence type="ECO:0000313" key="3">
    <source>
        <dbReference type="Proteomes" id="UP000507470"/>
    </source>
</evidence>
<gene>
    <name evidence="2" type="ORF">MCOR_6039</name>
</gene>
<feature type="region of interest" description="Disordered" evidence="1">
    <location>
        <begin position="122"/>
        <end position="149"/>
    </location>
</feature>
<reference evidence="2 3" key="1">
    <citation type="submission" date="2020-06" db="EMBL/GenBank/DDBJ databases">
        <authorList>
            <person name="Li R."/>
            <person name="Bekaert M."/>
        </authorList>
    </citation>
    <scope>NUCLEOTIDE SEQUENCE [LARGE SCALE GENOMIC DNA]</scope>
    <source>
        <strain evidence="3">wild</strain>
    </source>
</reference>
<proteinExistence type="predicted"/>
<feature type="compositionally biased region" description="Polar residues" evidence="1">
    <location>
        <begin position="38"/>
        <end position="58"/>
    </location>
</feature>